<feature type="compositionally biased region" description="Basic and acidic residues" evidence="1">
    <location>
        <begin position="57"/>
        <end position="66"/>
    </location>
</feature>
<accession>A0A9D3NQD4</accession>
<dbReference type="EMBL" id="JAHKSW010000011">
    <property type="protein sequence ID" value="KAG7326397.1"/>
    <property type="molecule type" value="Genomic_DNA"/>
</dbReference>
<sequence length="76" mass="8787">MCFISARKDILMECIIQNPQYVPETSVNEDQMEGYFSDIPMFNSSVCDFSDEEISTKKEEHLRLGPEDLSDTLPYD</sequence>
<organism evidence="2 3">
    <name type="scientific">Hemibagrus wyckioides</name>
    <dbReference type="NCBI Taxonomy" id="337641"/>
    <lineage>
        <taxon>Eukaryota</taxon>
        <taxon>Metazoa</taxon>
        <taxon>Chordata</taxon>
        <taxon>Craniata</taxon>
        <taxon>Vertebrata</taxon>
        <taxon>Euteleostomi</taxon>
        <taxon>Actinopterygii</taxon>
        <taxon>Neopterygii</taxon>
        <taxon>Teleostei</taxon>
        <taxon>Ostariophysi</taxon>
        <taxon>Siluriformes</taxon>
        <taxon>Bagridae</taxon>
        <taxon>Hemibagrus</taxon>
    </lineage>
</organism>
<protein>
    <submittedName>
        <fullName evidence="2">Uncharacterized protein</fullName>
    </submittedName>
</protein>
<reference evidence="2 3" key="1">
    <citation type="submission" date="2021-06" db="EMBL/GenBank/DDBJ databases">
        <title>Chromosome-level genome assembly of the red-tail catfish (Hemibagrus wyckioides).</title>
        <authorList>
            <person name="Shao F."/>
        </authorList>
    </citation>
    <scope>NUCLEOTIDE SEQUENCE [LARGE SCALE GENOMIC DNA]</scope>
    <source>
        <strain evidence="2">EC202008001</strain>
        <tissue evidence="2">Blood</tissue>
    </source>
</reference>
<evidence type="ECO:0000313" key="2">
    <source>
        <dbReference type="EMBL" id="KAG7326397.1"/>
    </source>
</evidence>
<dbReference type="Proteomes" id="UP000824219">
    <property type="component" value="Linkage Group LG11"/>
</dbReference>
<proteinExistence type="predicted"/>
<keyword evidence="3" id="KW-1185">Reference proteome</keyword>
<name>A0A9D3NQD4_9TELE</name>
<dbReference type="AlphaFoldDB" id="A0A9D3NQD4"/>
<evidence type="ECO:0000256" key="1">
    <source>
        <dbReference type="SAM" id="MobiDB-lite"/>
    </source>
</evidence>
<comment type="caution">
    <text evidence="2">The sequence shown here is derived from an EMBL/GenBank/DDBJ whole genome shotgun (WGS) entry which is preliminary data.</text>
</comment>
<gene>
    <name evidence="2" type="ORF">KOW79_009798</name>
</gene>
<dbReference type="OrthoDB" id="8963913at2759"/>
<feature type="region of interest" description="Disordered" evidence="1">
    <location>
        <begin position="57"/>
        <end position="76"/>
    </location>
</feature>
<evidence type="ECO:0000313" key="3">
    <source>
        <dbReference type="Proteomes" id="UP000824219"/>
    </source>
</evidence>